<dbReference type="RefSeq" id="WP_013659933.1">
    <property type="nucleotide sequence ID" value="NC_015276.1"/>
</dbReference>
<proteinExistence type="predicted"/>
<dbReference type="Gene3D" id="3.40.50.2300">
    <property type="match status" value="1"/>
</dbReference>
<keyword evidence="22" id="KW-1185">Reference proteome</keyword>
<keyword evidence="12" id="KW-0902">Two-component regulatory system</keyword>
<dbReference type="PATRIC" id="fig|717774.3.peg.773"/>
<accession>F2K2I3</accession>
<keyword evidence="5 15" id="KW-0597">Phosphoprotein</keyword>
<evidence type="ECO:0000256" key="4">
    <source>
        <dbReference type="ARBA" id="ARBA00022475"/>
    </source>
</evidence>
<dbReference type="FunFam" id="1.10.287.130:FF:000004">
    <property type="entry name" value="Ethylene receptor 1"/>
    <property type="match status" value="1"/>
</dbReference>
<dbReference type="GO" id="GO:0005524">
    <property type="term" value="F:ATP binding"/>
    <property type="evidence" value="ECO:0007669"/>
    <property type="project" value="UniProtKB-KW"/>
</dbReference>
<dbReference type="SUPFAM" id="SSF55874">
    <property type="entry name" value="ATPase domain of HSP90 chaperone/DNA topoisomerase II/histidine kinase"/>
    <property type="match status" value="1"/>
</dbReference>
<comment type="catalytic activity">
    <reaction evidence="1">
        <text>ATP + protein L-histidine = ADP + protein N-phospho-L-histidine.</text>
        <dbReference type="EC" id="2.7.13.3"/>
    </reaction>
</comment>
<dbReference type="InterPro" id="IPR008207">
    <property type="entry name" value="Sig_transdc_His_kin_Hpt_dom"/>
</dbReference>
<organism evidence="21 22">
    <name type="scientific">Marinomonas mediterranea (strain ATCC 700492 / JCM 21426 / NBRC 103028 / MMB-1)</name>
    <dbReference type="NCBI Taxonomy" id="717774"/>
    <lineage>
        <taxon>Bacteria</taxon>
        <taxon>Pseudomonadati</taxon>
        <taxon>Pseudomonadota</taxon>
        <taxon>Gammaproteobacteria</taxon>
        <taxon>Oceanospirillales</taxon>
        <taxon>Oceanospirillaceae</taxon>
        <taxon>Marinomonas</taxon>
    </lineage>
</organism>
<dbReference type="SUPFAM" id="SSF52172">
    <property type="entry name" value="CheY-like"/>
    <property type="match status" value="1"/>
</dbReference>
<dbReference type="HOGENOM" id="CLU_000445_114_59_6"/>
<dbReference type="PRINTS" id="PR00344">
    <property type="entry name" value="BCTRLSENSOR"/>
</dbReference>
<evidence type="ECO:0000256" key="8">
    <source>
        <dbReference type="ARBA" id="ARBA00022741"/>
    </source>
</evidence>
<dbReference type="Pfam" id="PF00512">
    <property type="entry name" value="HisKA"/>
    <property type="match status" value="1"/>
</dbReference>
<feature type="compositionally biased region" description="Basic and acidic residues" evidence="16">
    <location>
        <begin position="765"/>
        <end position="775"/>
    </location>
</feature>
<dbReference type="InterPro" id="IPR005467">
    <property type="entry name" value="His_kinase_dom"/>
</dbReference>
<evidence type="ECO:0000256" key="15">
    <source>
        <dbReference type="PROSITE-ProRule" id="PRU00169"/>
    </source>
</evidence>
<dbReference type="Gene3D" id="1.10.287.130">
    <property type="match status" value="1"/>
</dbReference>
<reference evidence="21 22" key="1">
    <citation type="journal article" date="2012" name="Stand. Genomic Sci.">
        <title>Complete genome sequence of the melanogenic marine bacterium Marinomonas mediterranea type strain (MMB-1(T)).</title>
        <authorList>
            <person name="Lucas-Elio P."/>
            <person name="Goodwin L."/>
            <person name="Woyke T."/>
            <person name="Pitluck S."/>
            <person name="Nolan M."/>
            <person name="Kyrpides N.C."/>
            <person name="Detter J.C."/>
            <person name="Copeland A."/>
            <person name="Teshima H."/>
            <person name="Bruce D."/>
            <person name="Detter C."/>
            <person name="Tapia R."/>
            <person name="Han S."/>
            <person name="Land M.L."/>
            <person name="Ivanova N."/>
            <person name="Mikhailova N."/>
            <person name="Johnston A.W."/>
            <person name="Sanchez-Amat A."/>
        </authorList>
    </citation>
    <scope>NUCLEOTIDE SEQUENCE [LARGE SCALE GENOMIC DNA]</scope>
    <source>
        <strain evidence="22">ATCC 700492 / JCM 21426 / NBRC 103028 / MMB-1</strain>
    </source>
</reference>
<dbReference type="PROSITE" id="PS50894">
    <property type="entry name" value="HPT"/>
    <property type="match status" value="1"/>
</dbReference>
<feature type="modified residue" description="4-aspartylphosphate" evidence="15">
    <location>
        <position position="667"/>
    </location>
</feature>
<dbReference type="InterPro" id="IPR003661">
    <property type="entry name" value="HisK_dim/P_dom"/>
</dbReference>
<dbReference type="eggNOG" id="COG0642">
    <property type="taxonomic scope" value="Bacteria"/>
</dbReference>
<evidence type="ECO:0000313" key="21">
    <source>
        <dbReference type="EMBL" id="ADZ90028.1"/>
    </source>
</evidence>
<evidence type="ECO:0000256" key="17">
    <source>
        <dbReference type="SAM" id="Phobius"/>
    </source>
</evidence>
<dbReference type="EMBL" id="CP002583">
    <property type="protein sequence ID" value="ADZ90028.1"/>
    <property type="molecule type" value="Genomic_DNA"/>
</dbReference>
<dbReference type="CDD" id="cd00082">
    <property type="entry name" value="HisKA"/>
    <property type="match status" value="1"/>
</dbReference>
<evidence type="ECO:0000256" key="2">
    <source>
        <dbReference type="ARBA" id="ARBA00004651"/>
    </source>
</evidence>
<dbReference type="CDD" id="cd16922">
    <property type="entry name" value="HATPase_EvgS-ArcB-TorS-like"/>
    <property type="match status" value="1"/>
</dbReference>
<evidence type="ECO:0000256" key="14">
    <source>
        <dbReference type="PROSITE-ProRule" id="PRU00110"/>
    </source>
</evidence>
<feature type="domain" description="HPt" evidence="20">
    <location>
        <begin position="810"/>
        <end position="910"/>
    </location>
</feature>
<dbReference type="PANTHER" id="PTHR45339:SF1">
    <property type="entry name" value="HYBRID SIGNAL TRANSDUCTION HISTIDINE KINASE J"/>
    <property type="match status" value="1"/>
</dbReference>
<keyword evidence="7 17" id="KW-0812">Transmembrane</keyword>
<dbReference type="PROSITE" id="PS50110">
    <property type="entry name" value="RESPONSE_REGULATORY"/>
    <property type="match status" value="1"/>
</dbReference>
<dbReference type="InterPro" id="IPR036097">
    <property type="entry name" value="HisK_dim/P_sf"/>
</dbReference>
<dbReference type="AlphaFoldDB" id="F2K2I3"/>
<dbReference type="SUPFAM" id="SSF47384">
    <property type="entry name" value="Homodimeric domain of signal transducing histidine kinase"/>
    <property type="match status" value="1"/>
</dbReference>
<evidence type="ECO:0000256" key="9">
    <source>
        <dbReference type="ARBA" id="ARBA00022777"/>
    </source>
</evidence>
<feature type="compositionally biased region" description="Low complexity" evidence="16">
    <location>
        <begin position="776"/>
        <end position="787"/>
    </location>
</feature>
<dbReference type="InterPro" id="IPR003594">
    <property type="entry name" value="HATPase_dom"/>
</dbReference>
<dbReference type="STRING" id="717774.Marme_0745"/>
<dbReference type="Gene3D" id="1.20.120.160">
    <property type="entry name" value="HPT domain"/>
    <property type="match status" value="1"/>
</dbReference>
<dbReference type="GO" id="GO:0000155">
    <property type="term" value="F:phosphorelay sensor kinase activity"/>
    <property type="evidence" value="ECO:0007669"/>
    <property type="project" value="InterPro"/>
</dbReference>
<dbReference type="PANTHER" id="PTHR45339">
    <property type="entry name" value="HYBRID SIGNAL TRANSDUCTION HISTIDINE KINASE J"/>
    <property type="match status" value="1"/>
</dbReference>
<comment type="subcellular location">
    <subcellularLocation>
        <location evidence="2">Cell membrane</location>
        <topology evidence="2">Multi-pass membrane protein</topology>
    </subcellularLocation>
</comment>
<dbReference type="SMART" id="SM00448">
    <property type="entry name" value="REC"/>
    <property type="match status" value="1"/>
</dbReference>
<evidence type="ECO:0000256" key="11">
    <source>
        <dbReference type="ARBA" id="ARBA00022989"/>
    </source>
</evidence>
<dbReference type="Pfam" id="PF01627">
    <property type="entry name" value="Hpt"/>
    <property type="match status" value="1"/>
</dbReference>
<dbReference type="SMART" id="SM00388">
    <property type="entry name" value="HisKA"/>
    <property type="match status" value="1"/>
</dbReference>
<dbReference type="KEGG" id="mme:Marme_0745"/>
<evidence type="ECO:0000259" key="20">
    <source>
        <dbReference type="PROSITE" id="PS50894"/>
    </source>
</evidence>
<keyword evidence="11 17" id="KW-1133">Transmembrane helix</keyword>
<evidence type="ECO:0000259" key="18">
    <source>
        <dbReference type="PROSITE" id="PS50109"/>
    </source>
</evidence>
<dbReference type="Pfam" id="PF00072">
    <property type="entry name" value="Response_reg"/>
    <property type="match status" value="1"/>
</dbReference>
<evidence type="ECO:0000256" key="16">
    <source>
        <dbReference type="SAM" id="MobiDB-lite"/>
    </source>
</evidence>
<dbReference type="InterPro" id="IPR036890">
    <property type="entry name" value="HATPase_C_sf"/>
</dbReference>
<dbReference type="FunFam" id="3.30.565.10:FF:000010">
    <property type="entry name" value="Sensor histidine kinase RcsC"/>
    <property type="match status" value="1"/>
</dbReference>
<evidence type="ECO:0000313" key="22">
    <source>
        <dbReference type="Proteomes" id="UP000001062"/>
    </source>
</evidence>
<evidence type="ECO:0000259" key="19">
    <source>
        <dbReference type="PROSITE" id="PS50110"/>
    </source>
</evidence>
<keyword evidence="10" id="KW-0067">ATP-binding</keyword>
<sequence>MAKMSLRRNWRLWLFSVTSLLFLAFSAGLYSLINDQQKLLASPSEENALRAVHQTEKELLRFQLFLNELEDFNTHQDDLMFRFDIAYSRVSIMQSGKLGRFYRAIDGVTEHLDALKAQIDVIDELIQAVPYSSDLLVRLKPELKKLYDENLQVELKTLQFEAKGNQAAKLYLVKLFNYFTYLLSGLAFSVLALIVELMLQSKRSDDKHLQAIQLTKALEQNIIKAEAATKAKTEFLATMSHEIRTPMNGIIGLGHLIQNTVLDQIQSDYVRKMLRSADSLLSIINDILDFSKIESGSIEIEQRDFHLDSLLEQVFVLNESRAIEKGLTFTIDRDFRLQDALEGDSFRLNQILVNLVSNAIKFTEHGAVSLSVAQIERFKDPWIRFSVKDTGVGIQPDKIESLFEAFKQEDSSTTRKYGGTGLGLAITKQLSDLLGGEIFVKSELGTGSEFRIELPLHPANTELRSASAELHSVKVESHNATSQGVIAVVGRRTGLNSLLARSGWSYEFFDLTDIDFYTQRKIPNKLILVPSSHKELSEWLRLLDQQPEAIKALTCLVIYPNSIEDRQGLDRLNTHYLGGLITPTNLSEYLAARLLKNSLVCPDSTKSLEQKYNFAGKRILVVEDNALNAQILGQLLIMQSADVAFSQNGEEAIEELKSNPYDLVMMDVQMPILDGYSATRQIRLNPSFKTLPIIAMTANAMKGDREKALESGMNDYLSKPVEPDTLYTTLIKWLGINDGPLVEPEPLLDPQSFEHQVLIENQEKHLTNDIRRESKGSSLSQSNDSQPSAVWPEFLLGLNVSQGVKQCGSSVDVYRSLLRQYLSDLDDPFQDIQLDIMVKSSDEGSEELKRLAFMAHRLKGSSESVAATEVAAITAAIEIAAKTQHPSECIILLSQFKEARSVVIASIQALLH</sequence>
<feature type="modified residue" description="Phosphohistidine" evidence="14">
    <location>
        <position position="856"/>
    </location>
</feature>
<feature type="domain" description="Histidine kinase" evidence="18">
    <location>
        <begin position="238"/>
        <end position="458"/>
    </location>
</feature>
<feature type="domain" description="Response regulatory" evidence="19">
    <location>
        <begin position="618"/>
        <end position="734"/>
    </location>
</feature>
<dbReference type="InterPro" id="IPR011006">
    <property type="entry name" value="CheY-like_superfamily"/>
</dbReference>
<keyword evidence="6" id="KW-0808">Transferase</keyword>
<evidence type="ECO:0000256" key="3">
    <source>
        <dbReference type="ARBA" id="ARBA00012438"/>
    </source>
</evidence>
<gene>
    <name evidence="21" type="ordered locus">Marme_0745</name>
</gene>
<dbReference type="SUPFAM" id="SSF47226">
    <property type="entry name" value="Histidine-containing phosphotransfer domain, HPT domain"/>
    <property type="match status" value="1"/>
</dbReference>
<evidence type="ECO:0000256" key="13">
    <source>
        <dbReference type="ARBA" id="ARBA00023136"/>
    </source>
</evidence>
<dbReference type="PROSITE" id="PS50109">
    <property type="entry name" value="HIS_KIN"/>
    <property type="match status" value="1"/>
</dbReference>
<dbReference type="InterPro" id="IPR004358">
    <property type="entry name" value="Sig_transdc_His_kin-like_C"/>
</dbReference>
<dbReference type="CDD" id="cd17546">
    <property type="entry name" value="REC_hyHK_CKI1_RcsC-like"/>
    <property type="match status" value="1"/>
</dbReference>
<dbReference type="InterPro" id="IPR036641">
    <property type="entry name" value="HPT_dom_sf"/>
</dbReference>
<evidence type="ECO:0000256" key="1">
    <source>
        <dbReference type="ARBA" id="ARBA00000085"/>
    </source>
</evidence>
<protein>
    <recommendedName>
        <fullName evidence="3">histidine kinase</fullName>
        <ecNumber evidence="3">2.7.13.3</ecNumber>
    </recommendedName>
</protein>
<keyword evidence="4" id="KW-1003">Cell membrane</keyword>
<evidence type="ECO:0000256" key="7">
    <source>
        <dbReference type="ARBA" id="ARBA00022692"/>
    </source>
</evidence>
<dbReference type="EC" id="2.7.13.3" evidence="3"/>
<keyword evidence="8" id="KW-0547">Nucleotide-binding</keyword>
<dbReference type="Pfam" id="PF02518">
    <property type="entry name" value="HATPase_c"/>
    <property type="match status" value="1"/>
</dbReference>
<dbReference type="SMART" id="SM00387">
    <property type="entry name" value="HATPase_c"/>
    <property type="match status" value="1"/>
</dbReference>
<dbReference type="OrthoDB" id="6724607at2"/>
<feature type="region of interest" description="Disordered" evidence="16">
    <location>
        <begin position="765"/>
        <end position="787"/>
    </location>
</feature>
<keyword evidence="9 21" id="KW-0418">Kinase</keyword>
<evidence type="ECO:0000256" key="5">
    <source>
        <dbReference type="ARBA" id="ARBA00022553"/>
    </source>
</evidence>
<dbReference type="GO" id="GO:0005886">
    <property type="term" value="C:plasma membrane"/>
    <property type="evidence" value="ECO:0007669"/>
    <property type="project" value="UniProtKB-SubCell"/>
</dbReference>
<evidence type="ECO:0000256" key="10">
    <source>
        <dbReference type="ARBA" id="ARBA00022840"/>
    </source>
</evidence>
<evidence type="ECO:0000256" key="6">
    <source>
        <dbReference type="ARBA" id="ARBA00022679"/>
    </source>
</evidence>
<dbReference type="Gene3D" id="3.30.565.10">
    <property type="entry name" value="Histidine kinase-like ATPase, C-terminal domain"/>
    <property type="match status" value="1"/>
</dbReference>
<evidence type="ECO:0000256" key="12">
    <source>
        <dbReference type="ARBA" id="ARBA00023012"/>
    </source>
</evidence>
<keyword evidence="13 17" id="KW-0472">Membrane</keyword>
<name>F2K2I3_MARM1</name>
<dbReference type="Proteomes" id="UP000001062">
    <property type="component" value="Chromosome"/>
</dbReference>
<feature type="transmembrane region" description="Helical" evidence="17">
    <location>
        <begin position="178"/>
        <end position="199"/>
    </location>
</feature>
<dbReference type="InterPro" id="IPR001789">
    <property type="entry name" value="Sig_transdc_resp-reg_receiver"/>
</dbReference>